<dbReference type="Proteomes" id="UP000029227">
    <property type="component" value="Unassembled WGS sequence"/>
</dbReference>
<dbReference type="Proteomes" id="UP000036426">
    <property type="component" value="Unassembled WGS sequence"/>
</dbReference>
<dbReference type="EMBL" id="BBMN01000001">
    <property type="protein sequence ID" value="GAL02593.1"/>
    <property type="molecule type" value="Genomic_DNA"/>
</dbReference>
<dbReference type="PATRIC" id="fig|754436.4.peg.1056"/>
<evidence type="ECO:0000313" key="2">
    <source>
        <dbReference type="EMBL" id="GAL02593.1"/>
    </source>
</evidence>
<evidence type="ECO:0000313" key="5">
    <source>
        <dbReference type="Proteomes" id="UP000036426"/>
    </source>
</evidence>
<organism evidence="2 4">
    <name type="scientific">Photobacterium aphoticum</name>
    <dbReference type="NCBI Taxonomy" id="754436"/>
    <lineage>
        <taxon>Bacteria</taxon>
        <taxon>Pseudomonadati</taxon>
        <taxon>Pseudomonadota</taxon>
        <taxon>Gammaproteobacteria</taxon>
        <taxon>Vibrionales</taxon>
        <taxon>Vibrionaceae</taxon>
        <taxon>Photobacterium</taxon>
    </lineage>
</organism>
<dbReference type="RefSeq" id="WP_047873234.1">
    <property type="nucleotide sequence ID" value="NZ_BMYC01000001.1"/>
</dbReference>
<reference evidence="3 5" key="2">
    <citation type="submission" date="2015-05" db="EMBL/GenBank/DDBJ databases">
        <title>Photobacterium galathea sp. nov.</title>
        <authorList>
            <person name="Machado H."/>
            <person name="Gram L."/>
        </authorList>
    </citation>
    <scope>NUCLEOTIDE SEQUENCE [LARGE SCALE GENOMIC DNA]</scope>
    <source>
        <strain evidence="3 5">DSM 25995</strain>
    </source>
</reference>
<evidence type="ECO:0000313" key="4">
    <source>
        <dbReference type="Proteomes" id="UP000029227"/>
    </source>
</evidence>
<name>A0A090QK22_9GAMM</name>
<sequence>MKYLTLIAAVWVSTSALAADELDILANSERLTNDVMTVSRGGEYELKLDNIHASSDMYGDVAGNGAYNNTTGDNVIDAGSLSNSSGVFNIVQNTGNNVLIQNATVVNLTLK</sequence>
<feature type="chain" id="PRO_5010408263" evidence="1">
    <location>
        <begin position="19"/>
        <end position="111"/>
    </location>
</feature>
<dbReference type="AlphaFoldDB" id="A0A090QK22"/>
<comment type="caution">
    <text evidence="2">The sequence shown here is derived from an EMBL/GenBank/DDBJ whole genome shotgun (WGS) entry which is preliminary data.</text>
</comment>
<feature type="signal peptide" evidence="1">
    <location>
        <begin position="1"/>
        <end position="18"/>
    </location>
</feature>
<dbReference type="EMBL" id="LDOV01000010">
    <property type="protein sequence ID" value="KLV01782.1"/>
    <property type="molecule type" value="Genomic_DNA"/>
</dbReference>
<reference evidence="2 4" key="1">
    <citation type="journal article" date="2014" name="Genome Announc.">
        <title>Draft Genome Sequences of Two Vibrionaceae Species, Vibrio ponticus C121 and Photobacterium aphoticum C119, Isolated as Coral Reef Microbiota.</title>
        <authorList>
            <person name="Al-saari N."/>
            <person name="Meirelles P.M."/>
            <person name="Mino S."/>
            <person name="Suda W."/>
            <person name="Oshima K."/>
            <person name="Hattori M."/>
            <person name="Ohkuma M."/>
            <person name="Thompson F.L."/>
            <person name="Gomez-Gil B."/>
            <person name="Sawabe T."/>
            <person name="Sawabe T."/>
        </authorList>
    </citation>
    <scope>NUCLEOTIDE SEQUENCE [LARGE SCALE GENOMIC DNA]</scope>
    <source>
        <strain evidence="2 4">JCM 19237</strain>
    </source>
</reference>
<evidence type="ECO:0000256" key="1">
    <source>
        <dbReference type="SAM" id="SignalP"/>
    </source>
</evidence>
<accession>A0A090QK22</accession>
<protein>
    <submittedName>
        <fullName evidence="3">Carbon storage regulator</fullName>
    </submittedName>
</protein>
<keyword evidence="5" id="KW-1185">Reference proteome</keyword>
<dbReference type="OrthoDB" id="5786382at2"/>
<dbReference type="STRING" id="754436.JCM19237_5486"/>
<keyword evidence="1" id="KW-0732">Signal</keyword>
<evidence type="ECO:0000313" key="3">
    <source>
        <dbReference type="EMBL" id="KLV01782.1"/>
    </source>
</evidence>
<proteinExistence type="predicted"/>
<dbReference type="eggNOG" id="ENOG5033AR2">
    <property type="taxonomic scope" value="Bacteria"/>
</dbReference>
<gene>
    <name evidence="3" type="ORF">ABT58_04960</name>
    <name evidence="2" type="ORF">JCM19237_5486</name>
</gene>